<feature type="region of interest" description="Disordered" evidence="1">
    <location>
        <begin position="25"/>
        <end position="49"/>
    </location>
</feature>
<evidence type="ECO:0000256" key="1">
    <source>
        <dbReference type="SAM" id="MobiDB-lite"/>
    </source>
</evidence>
<dbReference type="EMBL" id="CP045905">
    <property type="protein sequence ID" value="QQP36853.1"/>
    <property type="molecule type" value="Genomic_DNA"/>
</dbReference>
<sequence length="49" mass="5606">MPIRWKVLQSLYFIWPFKSKGFREDKSFKQRSTSGKEPYIGSSPAAAGP</sequence>
<gene>
    <name evidence="2" type="ORF">FKW44_022073</name>
</gene>
<dbReference type="Proteomes" id="UP000595437">
    <property type="component" value="Chromosome 16"/>
</dbReference>
<accession>A0A7T8GS78</accession>
<evidence type="ECO:0000313" key="3">
    <source>
        <dbReference type="Proteomes" id="UP000595437"/>
    </source>
</evidence>
<name>A0A7T8GS78_CALRO</name>
<proteinExistence type="predicted"/>
<evidence type="ECO:0000313" key="2">
    <source>
        <dbReference type="EMBL" id="QQP36853.1"/>
    </source>
</evidence>
<dbReference type="AlphaFoldDB" id="A0A7T8GS78"/>
<keyword evidence="3" id="KW-1185">Reference proteome</keyword>
<organism evidence="2 3">
    <name type="scientific">Caligus rogercresseyi</name>
    <name type="common">Sea louse</name>
    <dbReference type="NCBI Taxonomy" id="217165"/>
    <lineage>
        <taxon>Eukaryota</taxon>
        <taxon>Metazoa</taxon>
        <taxon>Ecdysozoa</taxon>
        <taxon>Arthropoda</taxon>
        <taxon>Crustacea</taxon>
        <taxon>Multicrustacea</taxon>
        <taxon>Hexanauplia</taxon>
        <taxon>Copepoda</taxon>
        <taxon>Siphonostomatoida</taxon>
        <taxon>Caligidae</taxon>
        <taxon>Caligus</taxon>
    </lineage>
</organism>
<protein>
    <submittedName>
        <fullName evidence="2">Uncharacterized protein</fullName>
    </submittedName>
</protein>
<reference evidence="3" key="1">
    <citation type="submission" date="2021-01" db="EMBL/GenBank/DDBJ databases">
        <title>Caligus Genome Assembly.</title>
        <authorList>
            <person name="Gallardo-Escarate C."/>
        </authorList>
    </citation>
    <scope>NUCLEOTIDE SEQUENCE [LARGE SCALE GENOMIC DNA]</scope>
</reference>